<dbReference type="RefSeq" id="WP_127046777.1">
    <property type="nucleotide sequence ID" value="NZ_RZGZ01000001.1"/>
</dbReference>
<dbReference type="Proteomes" id="UP000274909">
    <property type="component" value="Unassembled WGS sequence"/>
</dbReference>
<accession>A0A3S0XQP5</accession>
<evidence type="ECO:0000259" key="2">
    <source>
        <dbReference type="Pfam" id="PF25549"/>
    </source>
</evidence>
<dbReference type="InterPro" id="IPR057687">
    <property type="entry name" value="DUF7927"/>
</dbReference>
<reference evidence="3 4" key="1">
    <citation type="submission" date="2018-12" db="EMBL/GenBank/DDBJ databases">
        <authorList>
            <person name="Li F."/>
        </authorList>
    </citation>
    <scope>NUCLEOTIDE SEQUENCE [LARGE SCALE GENOMIC DNA]</scope>
    <source>
        <strain evidence="3 4">EGI 6500705</strain>
    </source>
</reference>
<keyword evidence="1" id="KW-0472">Membrane</keyword>
<evidence type="ECO:0000313" key="4">
    <source>
        <dbReference type="Proteomes" id="UP000274909"/>
    </source>
</evidence>
<dbReference type="EMBL" id="RZGZ01000001">
    <property type="protein sequence ID" value="RUR03412.1"/>
    <property type="molecule type" value="Genomic_DNA"/>
</dbReference>
<evidence type="ECO:0000256" key="1">
    <source>
        <dbReference type="SAM" id="Phobius"/>
    </source>
</evidence>
<feature type="domain" description="DUF7927" evidence="2">
    <location>
        <begin position="64"/>
        <end position="164"/>
    </location>
</feature>
<gene>
    <name evidence="3" type="ORF">ELQ94_02395</name>
</gene>
<dbReference type="AlphaFoldDB" id="A0A3S0XQP5"/>
<feature type="transmembrane region" description="Helical" evidence="1">
    <location>
        <begin position="251"/>
        <end position="272"/>
    </location>
</feature>
<organism evidence="3 4">
    <name type="scientific">Labedella endophytica</name>
    <dbReference type="NCBI Taxonomy" id="1523160"/>
    <lineage>
        <taxon>Bacteria</taxon>
        <taxon>Bacillati</taxon>
        <taxon>Actinomycetota</taxon>
        <taxon>Actinomycetes</taxon>
        <taxon>Micrococcales</taxon>
        <taxon>Microbacteriaceae</taxon>
        <taxon>Labedella</taxon>
    </lineage>
</organism>
<comment type="caution">
    <text evidence="3">The sequence shown here is derived from an EMBL/GenBank/DDBJ whole genome shotgun (WGS) entry which is preliminary data.</text>
</comment>
<keyword evidence="1" id="KW-0812">Transmembrane</keyword>
<proteinExistence type="predicted"/>
<name>A0A3S0XQP5_9MICO</name>
<keyword evidence="4" id="KW-1185">Reference proteome</keyword>
<dbReference type="Pfam" id="PF25549">
    <property type="entry name" value="DUF7927"/>
    <property type="match status" value="1"/>
</dbReference>
<protein>
    <recommendedName>
        <fullName evidence="2">DUF7927 domain-containing protein</fullName>
    </recommendedName>
</protein>
<sequence>MDATGDRVVGANAARPSRGRGRGLVAALAVGIGALALLVMPAGGAAAASPDESGVEVSVRMTASSDQPTAGDTVVVDLTLTNTGPSSERVLVDEVVTGVLDDARMEVAAEASSSSVTVIRLGHDRLALSGYLDPGQVVTVGYTVVIRPDAERGDGVLSRVALAADVARSCADDEATDTGSGLGDCTAIVLAGAPVESAGSTSAEDRAAVSAEESLAASARSSSSSDASGVSAAGDDGASVDAAVGPIPTALVVPLSVVLAALLAISALLVVVHRARRRRSRRVLSEPVVLPTRPVSDRSRPVVPVQPARATSDHALPVRVIRPLPPAVHFDSRRERRLAERRLAERGLALPVA</sequence>
<keyword evidence="1" id="KW-1133">Transmembrane helix</keyword>
<evidence type="ECO:0000313" key="3">
    <source>
        <dbReference type="EMBL" id="RUR03412.1"/>
    </source>
</evidence>